<dbReference type="PANTHER" id="PTHR12526:SF629">
    <property type="entry name" value="TEICHURONIC ACID BIOSYNTHESIS GLYCOSYLTRANSFERASE TUAH-RELATED"/>
    <property type="match status" value="1"/>
</dbReference>
<dbReference type="EC" id="2.4.-.-" evidence="4"/>
<accession>A0ABZ0TS74</accession>
<keyword evidence="1 4" id="KW-0328">Glycosyltransferase</keyword>
<gene>
    <name evidence="4" type="ORF">SNE25_08805</name>
</gene>
<dbReference type="Proteomes" id="UP001324380">
    <property type="component" value="Chromosome"/>
</dbReference>
<evidence type="ECO:0000256" key="1">
    <source>
        <dbReference type="ARBA" id="ARBA00022676"/>
    </source>
</evidence>
<evidence type="ECO:0000313" key="4">
    <source>
        <dbReference type="EMBL" id="WPU95616.1"/>
    </source>
</evidence>
<reference evidence="4 5" key="1">
    <citation type="submission" date="2023-11" db="EMBL/GenBank/DDBJ databases">
        <title>Analysis of the Genomes of Mucilaginibacter gossypii cycad 4 and M. sabulilitoris SNA2: microbes with the potential for plant growth promotion.</title>
        <authorList>
            <person name="Hirsch A.M."/>
            <person name="Humm E."/>
            <person name="Rubbi M."/>
            <person name="Del Vecchio G."/>
            <person name="Ha S.M."/>
            <person name="Pellegrini M."/>
            <person name="Gunsalus R.P."/>
        </authorList>
    </citation>
    <scope>NUCLEOTIDE SEQUENCE [LARGE SCALE GENOMIC DNA]</scope>
    <source>
        <strain evidence="4 5">SNA2</strain>
    </source>
</reference>
<keyword evidence="5" id="KW-1185">Reference proteome</keyword>
<dbReference type="GO" id="GO:0016757">
    <property type="term" value="F:glycosyltransferase activity"/>
    <property type="evidence" value="ECO:0007669"/>
    <property type="project" value="UniProtKB-KW"/>
</dbReference>
<evidence type="ECO:0000256" key="2">
    <source>
        <dbReference type="ARBA" id="ARBA00022679"/>
    </source>
</evidence>
<proteinExistence type="predicted"/>
<evidence type="ECO:0000259" key="3">
    <source>
        <dbReference type="Pfam" id="PF00534"/>
    </source>
</evidence>
<feature type="domain" description="Glycosyl transferase family 1" evidence="3">
    <location>
        <begin position="185"/>
        <end position="340"/>
    </location>
</feature>
<protein>
    <submittedName>
        <fullName evidence="4">Glycosyltransferase</fullName>
        <ecNumber evidence="4">2.4.-.-</ecNumber>
    </submittedName>
</protein>
<dbReference type="RefSeq" id="WP_321564722.1">
    <property type="nucleotide sequence ID" value="NZ_CP139558.1"/>
</dbReference>
<dbReference type="PANTHER" id="PTHR12526">
    <property type="entry name" value="GLYCOSYLTRANSFERASE"/>
    <property type="match status" value="1"/>
</dbReference>
<name>A0ABZ0TS74_9SPHI</name>
<sequence length="363" mass="41148">MKKKIVHYIAKLKDGGAQTQLVLLCNQIDRSKYEIVIVCWDKETSIPLSDDIKIILVSRGGIYSLISFFKEIYKLTLELKPDIVQLWMPEVLTLPAAFAAKHMGIPIISCERRLPINTLGKLWLRDRIKYLIHCISTVIVANFPLPIKRKSIFNVILKHKRNQTIYNGLDIDGLKSLRRPFIAKGSAPFKLVYSGRLVSQKNVDVLIRACKGVIDHGIEIELKIFGNGDDERDLIALCKQLELDNYVKFLGYQDNWKELSADSHCFVLPSNREGMPNVLFEAIAIGLPIISTNIEEINCHFTSGYDALLVAPNDAQSLTEAIRMLVNAPELLSVIRSNGLKTAQKYTVKAMTFSYEMLYDQKH</sequence>
<organism evidence="4 5">
    <name type="scientific">Mucilaginibacter sabulilitoris</name>
    <dbReference type="NCBI Taxonomy" id="1173583"/>
    <lineage>
        <taxon>Bacteria</taxon>
        <taxon>Pseudomonadati</taxon>
        <taxon>Bacteroidota</taxon>
        <taxon>Sphingobacteriia</taxon>
        <taxon>Sphingobacteriales</taxon>
        <taxon>Sphingobacteriaceae</taxon>
        <taxon>Mucilaginibacter</taxon>
    </lineage>
</organism>
<dbReference type="Gene3D" id="3.40.50.2000">
    <property type="entry name" value="Glycogen Phosphorylase B"/>
    <property type="match status" value="2"/>
</dbReference>
<dbReference type="SUPFAM" id="SSF53756">
    <property type="entry name" value="UDP-Glycosyltransferase/glycogen phosphorylase"/>
    <property type="match status" value="1"/>
</dbReference>
<evidence type="ECO:0000313" key="5">
    <source>
        <dbReference type="Proteomes" id="UP001324380"/>
    </source>
</evidence>
<dbReference type="Pfam" id="PF00534">
    <property type="entry name" value="Glycos_transf_1"/>
    <property type="match status" value="1"/>
</dbReference>
<dbReference type="EMBL" id="CP139558">
    <property type="protein sequence ID" value="WPU95616.1"/>
    <property type="molecule type" value="Genomic_DNA"/>
</dbReference>
<dbReference type="InterPro" id="IPR001296">
    <property type="entry name" value="Glyco_trans_1"/>
</dbReference>
<keyword evidence="2 4" id="KW-0808">Transferase</keyword>